<evidence type="ECO:0000313" key="3">
    <source>
        <dbReference type="Proteomes" id="UP000317940"/>
    </source>
</evidence>
<protein>
    <submittedName>
        <fullName evidence="2">Uncharacterized protein</fullName>
    </submittedName>
</protein>
<accession>A0A561SFD2</accession>
<dbReference type="RefSeq" id="WP_145910541.1">
    <property type="nucleotide sequence ID" value="NZ_BAAAMZ010000001.1"/>
</dbReference>
<evidence type="ECO:0000313" key="2">
    <source>
        <dbReference type="EMBL" id="TWF73576.1"/>
    </source>
</evidence>
<comment type="caution">
    <text evidence="2">The sequence shown here is derived from an EMBL/GenBank/DDBJ whole genome shotgun (WGS) entry which is preliminary data.</text>
</comment>
<dbReference type="AlphaFoldDB" id="A0A561SFD2"/>
<sequence length="74" mass="7480">MKERRTVGLAFTALALAAAIGSTVGLAGSLHPSGGRATTVQANTSWGWPACPPPGWTGPSPCKHTPSPTVPRTS</sequence>
<dbReference type="EMBL" id="VIWT01000005">
    <property type="protein sequence ID" value="TWF73576.1"/>
    <property type="molecule type" value="Genomic_DNA"/>
</dbReference>
<reference evidence="2 3" key="1">
    <citation type="submission" date="2019-06" db="EMBL/GenBank/DDBJ databases">
        <title>Sequencing the genomes of 1000 actinobacteria strains.</title>
        <authorList>
            <person name="Klenk H.-P."/>
        </authorList>
    </citation>
    <scope>NUCLEOTIDE SEQUENCE [LARGE SCALE GENOMIC DNA]</scope>
    <source>
        <strain evidence="2 3">DSM 44826</strain>
    </source>
</reference>
<gene>
    <name evidence="2" type="ORF">FHX73_15189</name>
</gene>
<organism evidence="2 3">
    <name type="scientific">Kitasatospora viridis</name>
    <dbReference type="NCBI Taxonomy" id="281105"/>
    <lineage>
        <taxon>Bacteria</taxon>
        <taxon>Bacillati</taxon>
        <taxon>Actinomycetota</taxon>
        <taxon>Actinomycetes</taxon>
        <taxon>Kitasatosporales</taxon>
        <taxon>Streptomycetaceae</taxon>
        <taxon>Kitasatospora</taxon>
    </lineage>
</organism>
<dbReference type="Proteomes" id="UP000317940">
    <property type="component" value="Unassembled WGS sequence"/>
</dbReference>
<feature type="region of interest" description="Disordered" evidence="1">
    <location>
        <begin position="52"/>
        <end position="74"/>
    </location>
</feature>
<keyword evidence="3" id="KW-1185">Reference proteome</keyword>
<evidence type="ECO:0000256" key="1">
    <source>
        <dbReference type="SAM" id="MobiDB-lite"/>
    </source>
</evidence>
<proteinExistence type="predicted"/>
<name>A0A561SFD2_9ACTN</name>